<comment type="caution">
    <text evidence="1">The sequence shown here is derived from an EMBL/GenBank/DDBJ whole genome shotgun (WGS) entry which is preliminary data.</text>
</comment>
<gene>
    <name evidence="1" type="ORF">FHW36_1049</name>
</gene>
<name>A0A561PQD5_9BACT</name>
<sequence>MQPIIISAIICISSGAANSQVKEAAGFRDIDMFSLSGKTSLKE</sequence>
<evidence type="ECO:0000313" key="1">
    <source>
        <dbReference type="EMBL" id="TWF40327.1"/>
    </source>
</evidence>
<reference evidence="1 2" key="1">
    <citation type="submission" date="2019-06" db="EMBL/GenBank/DDBJ databases">
        <title>Sorghum-associated microbial communities from plants grown in Nebraska, USA.</title>
        <authorList>
            <person name="Schachtman D."/>
        </authorList>
    </citation>
    <scope>NUCLEOTIDE SEQUENCE [LARGE SCALE GENOMIC DNA]</scope>
    <source>
        <strain evidence="1 2">1209</strain>
    </source>
</reference>
<dbReference type="Proteomes" id="UP000320811">
    <property type="component" value="Unassembled WGS sequence"/>
</dbReference>
<keyword evidence="2" id="KW-1185">Reference proteome</keyword>
<protein>
    <submittedName>
        <fullName evidence="1">Uncharacterized protein</fullName>
    </submittedName>
</protein>
<proteinExistence type="predicted"/>
<dbReference type="AlphaFoldDB" id="A0A561PQD5"/>
<evidence type="ECO:0000313" key="2">
    <source>
        <dbReference type="Proteomes" id="UP000320811"/>
    </source>
</evidence>
<dbReference type="EMBL" id="VIWO01000004">
    <property type="protein sequence ID" value="TWF40327.1"/>
    <property type="molecule type" value="Genomic_DNA"/>
</dbReference>
<organism evidence="1 2">
    <name type="scientific">Chitinophaga polysaccharea</name>
    <dbReference type="NCBI Taxonomy" id="1293035"/>
    <lineage>
        <taxon>Bacteria</taxon>
        <taxon>Pseudomonadati</taxon>
        <taxon>Bacteroidota</taxon>
        <taxon>Chitinophagia</taxon>
        <taxon>Chitinophagales</taxon>
        <taxon>Chitinophagaceae</taxon>
        <taxon>Chitinophaga</taxon>
    </lineage>
</organism>
<dbReference type="RefSeq" id="WP_262713395.1">
    <property type="nucleotide sequence ID" value="NZ_VIWO01000004.1"/>
</dbReference>
<accession>A0A561PQD5</accession>